<dbReference type="KEGG" id="lvs:LOKVESSMR4R_03788"/>
<accession>A0A1Y0EHD8</accession>
<sequence>MLPISADKVAEVIILARELDRAENEFDGFVDRLNEDEQAGLVALFWIGRGTFEPEDLAEALRTAMAEATTPTARYLKGSPHLADHLESGLEALGIDSSAVEDDLYRPG</sequence>
<dbReference type="AlphaFoldDB" id="A0A1Y0EHD8"/>
<evidence type="ECO:0000313" key="1">
    <source>
        <dbReference type="EMBL" id="ARU03053.1"/>
    </source>
</evidence>
<dbReference type="Proteomes" id="UP000195273">
    <property type="component" value="Chromosome"/>
</dbReference>
<keyword evidence="2" id="KW-1185">Reference proteome</keyword>
<protein>
    <recommendedName>
        <fullName evidence="3">DUF3775 domain-containing protein</fullName>
    </recommendedName>
</protein>
<dbReference type="Pfam" id="PF12616">
    <property type="entry name" value="DUF3775"/>
    <property type="match status" value="1"/>
</dbReference>
<dbReference type="RefSeq" id="WP_204248700.1">
    <property type="nucleotide sequence ID" value="NZ_CP021431.1"/>
</dbReference>
<organism evidence="1 2">
    <name type="scientific">Yoonia vestfoldensis</name>
    <dbReference type="NCBI Taxonomy" id="245188"/>
    <lineage>
        <taxon>Bacteria</taxon>
        <taxon>Pseudomonadati</taxon>
        <taxon>Pseudomonadota</taxon>
        <taxon>Alphaproteobacteria</taxon>
        <taxon>Rhodobacterales</taxon>
        <taxon>Paracoccaceae</taxon>
        <taxon>Yoonia</taxon>
    </lineage>
</organism>
<dbReference type="EMBL" id="CP021431">
    <property type="protein sequence ID" value="ARU03053.1"/>
    <property type="molecule type" value="Genomic_DNA"/>
</dbReference>
<proteinExistence type="predicted"/>
<dbReference type="InterPro" id="IPR022254">
    <property type="entry name" value="DUF3775"/>
</dbReference>
<dbReference type="STRING" id="1122181.GCA_000382265_02561"/>
<evidence type="ECO:0008006" key="3">
    <source>
        <dbReference type="Google" id="ProtNLM"/>
    </source>
</evidence>
<name>A0A1Y0EHD8_9RHOB</name>
<evidence type="ECO:0000313" key="2">
    <source>
        <dbReference type="Proteomes" id="UP000195273"/>
    </source>
</evidence>
<gene>
    <name evidence="1" type="ORF">LOKVESSMR4R_03788</name>
</gene>
<reference evidence="1 2" key="1">
    <citation type="submission" date="2017-05" db="EMBL/GenBank/DDBJ databases">
        <title>Genome Sequence of Loktanella vestfoldensis Strain SMR4r Isolated from a Culture of the Diatom Skeletonema marinoi.</title>
        <authorList>
            <person name="Topel M."/>
            <person name="Pinder M.I.M."/>
            <person name="Johansson O.N."/>
            <person name="Kourtchenko O."/>
            <person name="Godhe A."/>
            <person name="Clarke A.K."/>
        </authorList>
    </citation>
    <scope>NUCLEOTIDE SEQUENCE [LARGE SCALE GENOMIC DNA]</scope>
    <source>
        <strain evidence="1 2">SMR4r</strain>
    </source>
</reference>